<evidence type="ECO:0000313" key="1">
    <source>
        <dbReference type="EMBL" id="CRZ03681.1"/>
    </source>
</evidence>
<dbReference type="AlphaFoldDB" id="A0A0H5QQD1"/>
<organism evidence="1">
    <name type="scientific">Spongospora subterranea</name>
    <dbReference type="NCBI Taxonomy" id="70186"/>
    <lineage>
        <taxon>Eukaryota</taxon>
        <taxon>Sar</taxon>
        <taxon>Rhizaria</taxon>
        <taxon>Endomyxa</taxon>
        <taxon>Phytomyxea</taxon>
        <taxon>Plasmodiophorida</taxon>
        <taxon>Plasmodiophoridae</taxon>
        <taxon>Spongospora</taxon>
    </lineage>
</organism>
<dbReference type="SUPFAM" id="SSF82895">
    <property type="entry name" value="TSP-1 type 1 repeat"/>
    <property type="match status" value="1"/>
</dbReference>
<reference evidence="1" key="1">
    <citation type="submission" date="2015-04" db="EMBL/GenBank/DDBJ databases">
        <title>The genome sequence of the plant pathogenic Rhizarian Plasmodiophora brassicae reveals insights in its biotrophic life cycle and the origin of chitin synthesis.</title>
        <authorList>
            <person name="Schwelm A."/>
            <person name="Fogelqvist J."/>
            <person name="Knaust A."/>
            <person name="Julke S."/>
            <person name="Lilja T."/>
            <person name="Dhandapani V."/>
            <person name="Bonilla-Rosso G."/>
            <person name="Karlsson M."/>
            <person name="Shevchenko A."/>
            <person name="Choi S.R."/>
            <person name="Kim H.G."/>
            <person name="Park J.Y."/>
            <person name="Lim Y.P."/>
            <person name="Ludwig-Muller J."/>
            <person name="Dixelius C."/>
        </authorList>
    </citation>
    <scope>NUCLEOTIDE SEQUENCE</scope>
    <source>
        <tissue evidence="1">Potato root galls</tissue>
    </source>
</reference>
<dbReference type="InterPro" id="IPR000884">
    <property type="entry name" value="TSP1_rpt"/>
</dbReference>
<feature type="non-terminal residue" evidence="1">
    <location>
        <position position="138"/>
    </location>
</feature>
<dbReference type="EMBL" id="HACM01003239">
    <property type="protein sequence ID" value="CRZ03681.1"/>
    <property type="molecule type" value="Transcribed_RNA"/>
</dbReference>
<name>A0A0H5QQD1_9EUKA</name>
<dbReference type="InterPro" id="IPR036383">
    <property type="entry name" value="TSP1_rpt_sf"/>
</dbReference>
<dbReference type="PROSITE" id="PS50092">
    <property type="entry name" value="TSP1"/>
    <property type="match status" value="1"/>
</dbReference>
<sequence length="138" mass="15019">MDSLVCPYSLSELFTITPSCDGCPAEATTYSWMTLSPWSSCRPMCGSSRSSWRHIACVDSSGTISEDTMCSGSRPDDHRPCPDTEACHVAGNRCHNVDGEVVADVWCEPFQRKAPPEVHPGSNFVLSTRRVVCGSEPC</sequence>
<accession>A0A0H5QQD1</accession>
<proteinExistence type="predicted"/>
<protein>
    <submittedName>
        <fullName evidence="1">Uncharacterized protein</fullName>
    </submittedName>
</protein>